<feature type="transmembrane region" description="Helical" evidence="7">
    <location>
        <begin position="914"/>
        <end position="937"/>
    </location>
</feature>
<dbReference type="PROSITE" id="PS50853">
    <property type="entry name" value="FN3"/>
    <property type="match status" value="1"/>
</dbReference>
<feature type="compositionally biased region" description="Polar residues" evidence="6">
    <location>
        <begin position="970"/>
        <end position="984"/>
    </location>
</feature>
<dbReference type="Gene3D" id="2.60.40.10">
    <property type="entry name" value="Immunoglobulins"/>
    <property type="match status" value="8"/>
</dbReference>
<dbReference type="InterPro" id="IPR013106">
    <property type="entry name" value="Ig_V-set"/>
</dbReference>
<feature type="region of interest" description="Disordered" evidence="6">
    <location>
        <begin position="946"/>
        <end position="995"/>
    </location>
</feature>
<dbReference type="GO" id="GO:0005886">
    <property type="term" value="C:plasma membrane"/>
    <property type="evidence" value="ECO:0007669"/>
    <property type="project" value="TreeGrafter"/>
</dbReference>
<sequence>MGDYPSPWTIVGFLFAIVACTAQTVEWIGRPLSTSVREGENVTFVCRLNIDDPYLIWSKDSAGPGNMSILFVKSERFDASSRVYIANKYDLVITNVKREDNGMYACRTKDAGIQTATLTVLLPPGTTSITRDDISPVYTEGKVVKFKCSSSGGNPPPTIIWLKNGNISAEIPEYKASTELAGVSSSTITVKLDKTDHQANYSCLVYNEVNVNNKLLDYVVLNVKYSPSIAFQPYSPVYFVKIGVNIEIFCDVDANPAVSSVTWSKDGIGLSGTSPRRVLSPVTKSDNGTYTCTAKNSIGEHSGSFDINVQYAPNLSAQPTLTANEGDSVTLNCMIDANPKPFEVVWSKMSPNGSLQNKVTSSTFKIATVSRTDAGNYSCRAQSQLRISGENVEFVTSEVFTYLYVQYKPGKASLGPVPDLDVGDRLEILCTATPNGYPEPVYTWMKDGQTLPQNRQTFVISSVKLTDNGRYSCTPSNNRGRGDPAFVDVNIFEPPTIIRKPEVELSVFLSEPNLLSLTCEVRGYPQPRVNWYQEGETQSLNTRPDLFTVITTNRPGDGLSSRVESILQFKGNSRTLATSSGQRIGLQIRDMGNYSCQADSDKHTDTPTTSTRVYINFPPVLEASPKILAASKMERAELSCAGQGYPEPSIQWSSQGQVLTSQPAVLSVTQQTLSGVGRLESKLSILNVTDKSYGTYKCTMRNALGNASQEIILTNKSPPEQPLNVTAGSITWESVMLTWVPGFDGGMSQRFFIQFYTTGTSFGSSQKLEVLPTSSRYFNVTKLHPSKTYTFQVVAENDLGFGPASLPVVVTTSSLLIPSLNKIPVFDSRSRKLVVTSTYDNNYCLKVEVKTSRTDWTQTHGCMMVMGGTMEVSNVDVTAINVTVCLSQRPEVCGLPVTAEFKSSNEAQLTEEHVIIIACVCGVIIVTLLIILFCFIFRRRKNAAKSYQSGNQGEPPPYNAVPPSKKPQGFDNQGMDTSDLQQTPSPSPSVHAITTSYTNSSYPNRMESFQARDNPVPVTRSNTKDKYIDLHDRGSDPMMGPDTPGYNGALDQGSNAKPKKTVKKKWRWQWKKKELPPVPSPQFAHTPPGHTCSLPCCNHDQDDLEVTKPVSHSQRGCVPVPLVSGPDFCNNNFFMKKIAGLCDEPFADGWESRSLSDSQSEGRNILRLKKHAKAASPKHGAVTLTTLRRRKQLAPWEQIRSRQIALPGSLKPHRVTFLNFQPGESSDSQEVIPSSDKSSFSSAVAFIQNSKKDEHSQQTTSLQTFVPKTAKEIHENSTSSSSEAGADLGGKRRLNSQLPPVPSVENNSAEVDSLGDVRSLFDEHLYDVPSDLMYSQESEKVTKALSVSLPHIPSIPLNDGFDGNMADIDNNSFHGSTSDSVNIHGSVNDSSNYHGSISDSANYHGSVSGSHTSSYVYNGSLVSHESCDPLYNFRKSNYFPPIRRPKRIPVLMDKNVDTLGHRDGNMLLYTDKSYSQHDIHQLDQHVSGHLLNRQNKIKLWDLKSMSVNSEPNIYSTFPLRRPVTALWTTGQINQRSRHRHYSDVSSNQISQMFKTSERGQYLEDHSITMDDLCPVTSSNREDLPNMTVLFRPVNKSNTISDFSQRHGHTQHLDLSGLKLCLNQVSSESPKVQGIGSTLRTNTVDRSTTKSWSFPGNEAQRFLWTQNNIVNWRLQAEHFKDTNFITLIL</sequence>
<feature type="domain" description="Ig-like" evidence="9">
    <location>
        <begin position="313"/>
        <end position="397"/>
    </location>
</feature>
<feature type="signal peptide" evidence="8">
    <location>
        <begin position="1"/>
        <end position="22"/>
    </location>
</feature>
<gene>
    <name evidence="12" type="primary">LOC106064048</name>
</gene>
<dbReference type="PANTHER" id="PTHR11640:SF31">
    <property type="entry name" value="IRREGULAR CHIASM C-ROUGHEST PROTEIN-RELATED"/>
    <property type="match status" value="1"/>
</dbReference>
<dbReference type="GO" id="GO:0098609">
    <property type="term" value="P:cell-cell adhesion"/>
    <property type="evidence" value="ECO:0007669"/>
    <property type="project" value="TreeGrafter"/>
</dbReference>
<feature type="domain" description="Ig-like" evidence="9">
    <location>
        <begin position="618"/>
        <end position="714"/>
    </location>
</feature>
<accession>A0A9W2YUK4</accession>
<dbReference type="InterPro" id="IPR013783">
    <property type="entry name" value="Ig-like_fold"/>
</dbReference>
<dbReference type="InterPro" id="IPR036179">
    <property type="entry name" value="Ig-like_dom_sf"/>
</dbReference>
<dbReference type="SMART" id="SM00060">
    <property type="entry name" value="FN3"/>
    <property type="match status" value="1"/>
</dbReference>
<dbReference type="OrthoDB" id="6272054at2759"/>
<dbReference type="SMART" id="SM00409">
    <property type="entry name" value="IG"/>
    <property type="match status" value="7"/>
</dbReference>
<keyword evidence="5" id="KW-0393">Immunoglobulin domain</keyword>
<feature type="domain" description="Ig-like" evidence="9">
    <location>
        <begin position="495"/>
        <end position="614"/>
    </location>
</feature>
<feature type="domain" description="Ig-like" evidence="9">
    <location>
        <begin position="227"/>
        <end position="308"/>
    </location>
</feature>
<dbReference type="Pfam" id="PF13895">
    <property type="entry name" value="Ig_2"/>
    <property type="match status" value="1"/>
</dbReference>
<dbReference type="SUPFAM" id="SSF49265">
    <property type="entry name" value="Fibronectin type III"/>
    <property type="match status" value="1"/>
</dbReference>
<dbReference type="GeneID" id="106064048"/>
<dbReference type="InterPro" id="IPR003598">
    <property type="entry name" value="Ig_sub2"/>
</dbReference>
<keyword evidence="7" id="KW-1133">Transmembrane helix</keyword>
<evidence type="ECO:0000256" key="5">
    <source>
        <dbReference type="ARBA" id="ARBA00023319"/>
    </source>
</evidence>
<feature type="domain" description="Ig-like" evidence="9">
    <location>
        <begin position="124"/>
        <end position="217"/>
    </location>
</feature>
<evidence type="ECO:0000256" key="8">
    <source>
        <dbReference type="SAM" id="SignalP"/>
    </source>
</evidence>
<dbReference type="CDD" id="cd00096">
    <property type="entry name" value="Ig"/>
    <property type="match status" value="2"/>
</dbReference>
<evidence type="ECO:0000256" key="7">
    <source>
        <dbReference type="SAM" id="Phobius"/>
    </source>
</evidence>
<feature type="region of interest" description="Disordered" evidence="6">
    <location>
        <begin position="1249"/>
        <end position="1310"/>
    </location>
</feature>
<keyword evidence="7" id="KW-0812">Transmembrane</keyword>
<evidence type="ECO:0000256" key="6">
    <source>
        <dbReference type="SAM" id="MobiDB-lite"/>
    </source>
</evidence>
<name>A0A9W2YUK4_BIOGL</name>
<protein>
    <submittedName>
        <fullName evidence="12">Uncharacterized protein LOC106064048 isoform X1</fullName>
    </submittedName>
</protein>
<evidence type="ECO:0000313" key="12">
    <source>
        <dbReference type="RefSeq" id="XP_055866407.1"/>
    </source>
</evidence>
<feature type="domain" description="Ig-like" evidence="9">
    <location>
        <begin position="5"/>
        <end position="119"/>
    </location>
</feature>
<dbReference type="GO" id="GO:0005911">
    <property type="term" value="C:cell-cell junction"/>
    <property type="evidence" value="ECO:0007669"/>
    <property type="project" value="TreeGrafter"/>
</dbReference>
<dbReference type="InterPro" id="IPR003961">
    <property type="entry name" value="FN3_dom"/>
</dbReference>
<evidence type="ECO:0000256" key="2">
    <source>
        <dbReference type="ARBA" id="ARBA00023136"/>
    </source>
</evidence>
<keyword evidence="11" id="KW-1185">Reference proteome</keyword>
<dbReference type="InterPro" id="IPR051275">
    <property type="entry name" value="Cell_adhesion_signaling"/>
</dbReference>
<reference evidence="12" key="1">
    <citation type="submission" date="2025-08" db="UniProtKB">
        <authorList>
            <consortium name="RefSeq"/>
        </authorList>
    </citation>
    <scope>IDENTIFICATION</scope>
</reference>
<proteinExistence type="predicted"/>
<dbReference type="Proteomes" id="UP001165740">
    <property type="component" value="Chromosome 14"/>
</dbReference>
<feature type="compositionally biased region" description="Polar residues" evidence="6">
    <location>
        <begin position="1257"/>
        <end position="1266"/>
    </location>
</feature>
<dbReference type="CDD" id="cd00063">
    <property type="entry name" value="FN3"/>
    <property type="match status" value="1"/>
</dbReference>
<dbReference type="Pfam" id="PF07686">
    <property type="entry name" value="V-set"/>
    <property type="match status" value="1"/>
</dbReference>
<dbReference type="Pfam" id="PF00041">
    <property type="entry name" value="fn3"/>
    <property type="match status" value="1"/>
</dbReference>
<dbReference type="PROSITE" id="PS50835">
    <property type="entry name" value="IG_LIKE"/>
    <property type="match status" value="7"/>
</dbReference>
<keyword evidence="4" id="KW-0325">Glycoprotein</keyword>
<feature type="domain" description="Fibronectin type-III" evidence="10">
    <location>
        <begin position="721"/>
        <end position="815"/>
    </location>
</feature>
<dbReference type="InterPro" id="IPR003599">
    <property type="entry name" value="Ig_sub"/>
</dbReference>
<dbReference type="InterPro" id="IPR007110">
    <property type="entry name" value="Ig-like_dom"/>
</dbReference>
<dbReference type="Pfam" id="PF13927">
    <property type="entry name" value="Ig_3"/>
    <property type="match status" value="5"/>
</dbReference>
<feature type="chain" id="PRO_5040830091" evidence="8">
    <location>
        <begin position="23"/>
        <end position="1688"/>
    </location>
</feature>
<feature type="domain" description="Ig-like" evidence="9">
    <location>
        <begin position="409"/>
        <end position="490"/>
    </location>
</feature>
<organism evidence="11 12">
    <name type="scientific">Biomphalaria glabrata</name>
    <name type="common">Bloodfluke planorb</name>
    <name type="synonym">Freshwater snail</name>
    <dbReference type="NCBI Taxonomy" id="6526"/>
    <lineage>
        <taxon>Eukaryota</taxon>
        <taxon>Metazoa</taxon>
        <taxon>Spiralia</taxon>
        <taxon>Lophotrochozoa</taxon>
        <taxon>Mollusca</taxon>
        <taxon>Gastropoda</taxon>
        <taxon>Heterobranchia</taxon>
        <taxon>Euthyneura</taxon>
        <taxon>Panpulmonata</taxon>
        <taxon>Hygrophila</taxon>
        <taxon>Lymnaeoidea</taxon>
        <taxon>Planorbidae</taxon>
        <taxon>Biomphalaria</taxon>
    </lineage>
</organism>
<dbReference type="SUPFAM" id="SSF48726">
    <property type="entry name" value="Immunoglobulin"/>
    <property type="match status" value="7"/>
</dbReference>
<keyword evidence="2 7" id="KW-0472">Membrane</keyword>
<dbReference type="InterPro" id="IPR036116">
    <property type="entry name" value="FN3_sf"/>
</dbReference>
<evidence type="ECO:0000256" key="4">
    <source>
        <dbReference type="ARBA" id="ARBA00023180"/>
    </source>
</evidence>
<evidence type="ECO:0000259" key="9">
    <source>
        <dbReference type="PROSITE" id="PS50835"/>
    </source>
</evidence>
<keyword evidence="3" id="KW-1015">Disulfide bond</keyword>
<evidence type="ECO:0000259" key="10">
    <source>
        <dbReference type="PROSITE" id="PS50853"/>
    </source>
</evidence>
<dbReference type="SMART" id="SM00408">
    <property type="entry name" value="IGc2"/>
    <property type="match status" value="7"/>
</dbReference>
<comment type="subcellular location">
    <subcellularLocation>
        <location evidence="1">Membrane</location>
        <topology evidence="1">Single-pass type I membrane protein</topology>
    </subcellularLocation>
</comment>
<evidence type="ECO:0000256" key="1">
    <source>
        <dbReference type="ARBA" id="ARBA00004479"/>
    </source>
</evidence>
<evidence type="ECO:0000256" key="3">
    <source>
        <dbReference type="ARBA" id="ARBA00023157"/>
    </source>
</evidence>
<dbReference type="GO" id="GO:0050839">
    <property type="term" value="F:cell adhesion molecule binding"/>
    <property type="evidence" value="ECO:0007669"/>
    <property type="project" value="TreeGrafter"/>
</dbReference>
<evidence type="ECO:0000313" key="11">
    <source>
        <dbReference type="Proteomes" id="UP001165740"/>
    </source>
</evidence>
<dbReference type="RefSeq" id="XP_055866407.1">
    <property type="nucleotide sequence ID" value="XM_056010432.1"/>
</dbReference>
<keyword evidence="8" id="KW-0732">Signal</keyword>
<dbReference type="PANTHER" id="PTHR11640">
    <property type="entry name" value="NEPHRIN"/>
    <property type="match status" value="1"/>
</dbReference>